<dbReference type="AlphaFoldDB" id="A0A147KDX6"/>
<dbReference type="Proteomes" id="UP000074382">
    <property type="component" value="Unassembled WGS sequence"/>
</dbReference>
<reference evidence="2" key="1">
    <citation type="journal article" date="2017" name="Acta Aliment.">
        <title>Plant polysaccharide degrading enzyme system of Thermpbifida cellulosilytica TB100 revealed by de novo genome project data.</title>
        <authorList>
            <person name="Toth A."/>
            <person name="Baka E."/>
            <person name="Luzics S."/>
            <person name="Bata-Vidacs I."/>
            <person name="Nagy I."/>
            <person name="Balint B."/>
            <person name="Herceg R."/>
            <person name="Olasz F."/>
            <person name="Wilk T."/>
            <person name="Nagy T."/>
            <person name="Kriszt B."/>
            <person name="Nagy I."/>
            <person name="Kukolya J."/>
        </authorList>
    </citation>
    <scope>NUCLEOTIDE SEQUENCE [LARGE SCALE GENOMIC DNA]</scope>
    <source>
        <strain evidence="2">TB100</strain>
    </source>
</reference>
<name>A0A147KDX6_THECS</name>
<dbReference type="Pfam" id="PF05402">
    <property type="entry name" value="PqqD"/>
    <property type="match status" value="1"/>
</dbReference>
<evidence type="ECO:0000313" key="1">
    <source>
        <dbReference type="EMBL" id="KUP95494.1"/>
    </source>
</evidence>
<dbReference type="Gene3D" id="1.10.10.1150">
    <property type="entry name" value="Coenzyme PQQ synthesis protein D (PqqD)"/>
    <property type="match status" value="1"/>
</dbReference>
<sequence length="91" mass="9752">MQHTGQYAIVVPENMDVRVLVINPTAAEVLKLCDGTVTVAGIVDRVASQHNVPRAQVYEDVVAFLVSVDRQGLLDSGLSQEDTLLSHGGSH</sequence>
<organism evidence="1 2">
    <name type="scientific">Thermobifida cellulosilytica TB100</name>
    <dbReference type="NCBI Taxonomy" id="665004"/>
    <lineage>
        <taxon>Bacteria</taxon>
        <taxon>Bacillati</taxon>
        <taxon>Actinomycetota</taxon>
        <taxon>Actinomycetes</taxon>
        <taxon>Streptosporangiales</taxon>
        <taxon>Nocardiopsidaceae</taxon>
        <taxon>Thermobifida</taxon>
    </lineage>
</organism>
<dbReference type="PATRIC" id="fig|665004.4.peg.275"/>
<dbReference type="InterPro" id="IPR008792">
    <property type="entry name" value="PQQD"/>
</dbReference>
<protein>
    <recommendedName>
        <fullName evidence="3">Pyrroloquinoline quinone biosynthesis protein PqqD</fullName>
    </recommendedName>
</protein>
<dbReference type="EMBL" id="LGEM01000124">
    <property type="protein sequence ID" value="KUP95494.1"/>
    <property type="molecule type" value="Genomic_DNA"/>
</dbReference>
<evidence type="ECO:0000313" key="2">
    <source>
        <dbReference type="Proteomes" id="UP000074382"/>
    </source>
</evidence>
<accession>A0A147KDX6</accession>
<comment type="caution">
    <text evidence="1">The sequence shown here is derived from an EMBL/GenBank/DDBJ whole genome shotgun (WGS) entry which is preliminary data.</text>
</comment>
<keyword evidence="2" id="KW-1185">Reference proteome</keyword>
<evidence type="ECO:0008006" key="3">
    <source>
        <dbReference type="Google" id="ProtNLM"/>
    </source>
</evidence>
<gene>
    <name evidence="1" type="ORF">AC529_17395</name>
</gene>
<dbReference type="InterPro" id="IPR041881">
    <property type="entry name" value="PqqD_sf"/>
</dbReference>
<proteinExistence type="predicted"/>